<proteinExistence type="predicted"/>
<gene>
    <name evidence="1" type="ORF">SAMN05444169_6327</name>
</gene>
<dbReference type="Proteomes" id="UP000190675">
    <property type="component" value="Chromosome I"/>
</dbReference>
<sequence>MTMVFVSRDPVTKAINGVLANRADCAPEALDDATPEVVAFLNPPKPQEVLSQDLMAQFTAADAAAIQSAIAGNVQFWLLWSAMVAQKDPMFVTNARFLAGWAALIQVLGQPRMDAIAAALGVTVH</sequence>
<dbReference type="EMBL" id="LT670818">
    <property type="protein sequence ID" value="SHH20963.1"/>
    <property type="molecule type" value="Genomic_DNA"/>
</dbReference>
<dbReference type="OrthoDB" id="9987489at2"/>
<protein>
    <submittedName>
        <fullName evidence="1">Uncharacterized protein</fullName>
    </submittedName>
</protein>
<accession>A0A1M5R583</accession>
<reference evidence="1 2" key="1">
    <citation type="submission" date="2016-11" db="EMBL/GenBank/DDBJ databases">
        <authorList>
            <person name="Jaros S."/>
            <person name="Januszkiewicz K."/>
            <person name="Wedrychowicz H."/>
        </authorList>
    </citation>
    <scope>NUCLEOTIDE SEQUENCE [LARGE SCALE GENOMIC DNA]</scope>
    <source>
        <strain evidence="1 2">GAS242</strain>
    </source>
</reference>
<evidence type="ECO:0000313" key="2">
    <source>
        <dbReference type="Proteomes" id="UP000190675"/>
    </source>
</evidence>
<evidence type="ECO:0000313" key="1">
    <source>
        <dbReference type="EMBL" id="SHH20963.1"/>
    </source>
</evidence>
<name>A0A1M5R583_9BRAD</name>
<dbReference type="RefSeq" id="WP_154073532.1">
    <property type="nucleotide sequence ID" value="NZ_LT670818.1"/>
</dbReference>
<dbReference type="AlphaFoldDB" id="A0A1M5R583"/>
<organism evidence="1 2">
    <name type="scientific">Bradyrhizobium erythrophlei</name>
    <dbReference type="NCBI Taxonomy" id="1437360"/>
    <lineage>
        <taxon>Bacteria</taxon>
        <taxon>Pseudomonadati</taxon>
        <taxon>Pseudomonadota</taxon>
        <taxon>Alphaproteobacteria</taxon>
        <taxon>Hyphomicrobiales</taxon>
        <taxon>Nitrobacteraceae</taxon>
        <taxon>Bradyrhizobium</taxon>
    </lineage>
</organism>